<dbReference type="OrthoDB" id="10249567at2759"/>
<feature type="domain" description="BTB" evidence="1">
    <location>
        <begin position="488"/>
        <end position="548"/>
    </location>
</feature>
<dbReference type="PANTHER" id="PTHR24413">
    <property type="entry name" value="SPECKLE-TYPE POZ PROTEIN"/>
    <property type="match status" value="1"/>
</dbReference>
<dbReference type="Gene3D" id="3.30.710.10">
    <property type="entry name" value="Potassium Channel Kv1.1, Chain A"/>
    <property type="match status" value="2"/>
</dbReference>
<dbReference type="SUPFAM" id="SSF54695">
    <property type="entry name" value="POZ domain"/>
    <property type="match status" value="2"/>
</dbReference>
<evidence type="ECO:0000259" key="2">
    <source>
        <dbReference type="PROSITE" id="PS50144"/>
    </source>
</evidence>
<dbReference type="PROSITE" id="PS50097">
    <property type="entry name" value="BTB"/>
    <property type="match status" value="2"/>
</dbReference>
<protein>
    <recommendedName>
        <fullName evidence="5">BTB domain-containing protein</fullName>
    </recommendedName>
</protein>
<evidence type="ECO:0000259" key="1">
    <source>
        <dbReference type="PROSITE" id="PS50097"/>
    </source>
</evidence>
<dbReference type="EMBL" id="CADCXV010000876">
    <property type="protein sequence ID" value="CAB0037868.1"/>
    <property type="molecule type" value="Genomic_DNA"/>
</dbReference>
<proteinExistence type="predicted"/>
<evidence type="ECO:0000313" key="4">
    <source>
        <dbReference type="Proteomes" id="UP000479190"/>
    </source>
</evidence>
<dbReference type="AlphaFoldDB" id="A0A6H5IL00"/>
<sequence length="652" mass="74222">MSTNMDVSTSRGDARVQTLKSEYIWTIENYSLRTQNRHESLESEKFKIEGTERYYSLMFFPTGISGDDDFAKLYLVQCKYDEVEVSFTVTFLVDDKPVKTEKSISRKFNQRVKELGIQKVYRVQNVNELLSAEDVMTIRCELTVRVSEVKETVPIEPIEGSASFLPWHLDFSNLFLSEHLSDVELVAQSGPSVPGHMILLAANSPVLCRMIESAEKRENGRNVVYVNDIRREVLVDMMCFIYKRKVAWSGVDFIGDLLSAAHNYQVEELKQLCETMLSNHLTVKNAMEVYVKAKACNAEHLKAEALRFLQKDSGSSSNSSKAYTRVNKLSSDFTWTISNYSLLKKQPGESLKSPGFKVDDGRIEYYLKLYPAGFPDHSEFAGVALSQATEVEHVCQFTISVMIDRRPVVIIRAGSCDFARSSNSYRLRELFKLKNSREVLSEDTLTLRCDLTIVADSESLLIEQPIADAAVTRPKWKFNELFLSEHLSDVRLRTACGKTIPAHKALLAAASPIFNKMFSNDMLESRVNFVCINDIGYEALVQMLRYVYATGIRDRIETSVMCELLEAADKYDIEGLRLECERILCANLTVENAIDLLSTALKHNADSLKSRVRKFIEFHRKEIIESDKFPQKLDRLTIIDVMEALSFTKCND</sequence>
<dbReference type="InterPro" id="IPR000210">
    <property type="entry name" value="BTB/POZ_dom"/>
</dbReference>
<dbReference type="PROSITE" id="PS50144">
    <property type="entry name" value="MATH"/>
    <property type="match status" value="2"/>
</dbReference>
<feature type="domain" description="MATH" evidence="2">
    <location>
        <begin position="330"/>
        <end position="451"/>
    </location>
</feature>
<dbReference type="InterPro" id="IPR008974">
    <property type="entry name" value="TRAF-like"/>
</dbReference>
<name>A0A6H5IL00_9HYME</name>
<evidence type="ECO:0008006" key="5">
    <source>
        <dbReference type="Google" id="ProtNLM"/>
    </source>
</evidence>
<gene>
    <name evidence="3" type="ORF">TBRA_LOCUS9676</name>
</gene>
<dbReference type="Gene3D" id="6.10.250.3030">
    <property type="match status" value="1"/>
</dbReference>
<dbReference type="Pfam" id="PF00651">
    <property type="entry name" value="BTB"/>
    <property type="match status" value="2"/>
</dbReference>
<feature type="domain" description="MATH" evidence="2">
    <location>
        <begin position="20"/>
        <end position="142"/>
    </location>
</feature>
<dbReference type="Proteomes" id="UP000479190">
    <property type="component" value="Unassembled WGS sequence"/>
</dbReference>
<dbReference type="GO" id="GO:0030163">
    <property type="term" value="P:protein catabolic process"/>
    <property type="evidence" value="ECO:0007669"/>
    <property type="project" value="UniProtKB-ARBA"/>
</dbReference>
<dbReference type="InterPro" id="IPR011333">
    <property type="entry name" value="SKP1/BTB/POZ_sf"/>
</dbReference>
<keyword evidence="4" id="KW-1185">Reference proteome</keyword>
<dbReference type="CDD" id="cd00121">
    <property type="entry name" value="MATH"/>
    <property type="match status" value="2"/>
</dbReference>
<dbReference type="CDD" id="cd14733">
    <property type="entry name" value="BACK"/>
    <property type="match status" value="1"/>
</dbReference>
<reference evidence="3 4" key="1">
    <citation type="submission" date="2020-02" db="EMBL/GenBank/DDBJ databases">
        <authorList>
            <person name="Ferguson B K."/>
        </authorList>
    </citation>
    <scope>NUCLEOTIDE SEQUENCE [LARGE SCALE GENOMIC DNA]</scope>
</reference>
<feature type="domain" description="BTB" evidence="1">
    <location>
        <begin position="181"/>
        <end position="250"/>
    </location>
</feature>
<dbReference type="SMART" id="SM00225">
    <property type="entry name" value="BTB"/>
    <property type="match status" value="2"/>
</dbReference>
<evidence type="ECO:0000313" key="3">
    <source>
        <dbReference type="EMBL" id="CAB0037868.1"/>
    </source>
</evidence>
<dbReference type="SUPFAM" id="SSF49599">
    <property type="entry name" value="TRAF domain-like"/>
    <property type="match status" value="2"/>
</dbReference>
<organism evidence="3 4">
    <name type="scientific">Trichogramma brassicae</name>
    <dbReference type="NCBI Taxonomy" id="86971"/>
    <lineage>
        <taxon>Eukaryota</taxon>
        <taxon>Metazoa</taxon>
        <taxon>Ecdysozoa</taxon>
        <taxon>Arthropoda</taxon>
        <taxon>Hexapoda</taxon>
        <taxon>Insecta</taxon>
        <taxon>Pterygota</taxon>
        <taxon>Neoptera</taxon>
        <taxon>Endopterygota</taxon>
        <taxon>Hymenoptera</taxon>
        <taxon>Apocrita</taxon>
        <taxon>Proctotrupomorpha</taxon>
        <taxon>Chalcidoidea</taxon>
        <taxon>Trichogrammatidae</taxon>
        <taxon>Trichogramma</taxon>
    </lineage>
</organism>
<dbReference type="Gene3D" id="2.60.210.10">
    <property type="entry name" value="Apoptosis, Tumor Necrosis Factor Receptor Associated Protein 2, Chain A"/>
    <property type="match status" value="2"/>
</dbReference>
<dbReference type="Pfam" id="PF22486">
    <property type="entry name" value="MATH_2"/>
    <property type="match status" value="2"/>
</dbReference>
<dbReference type="InterPro" id="IPR002083">
    <property type="entry name" value="MATH/TRAF_dom"/>
</dbReference>
<accession>A0A6H5IL00</accession>